<sequence length="303" mass="34735">MGVIRKLTSRAPVISFSDESINSLGISQPATPPSEPETVEAEPSVFAPRRRDPGQLFQRLENHHQNQRAGVRKTRRANNTQALQTLVEDELEETRELSICDLQPKTQNAFTKLLNNHDNMRVWQYFITRDEEEQKEYLEAIRPKNPNNRASAVSGFSFTQVAVNTEDPKEGNFTEAEGFVMVAPVSDCRSFHPAYNEEQRFGLMEPHLQSLLKKKHLPLGILSYLEEEIVELFVADPSTVYITQELTSFERLLVHALCQYNILTSKSTTIACVRRTKVENLKNCFHSPEVSLTQYIETYYRSK</sequence>
<dbReference type="OrthoDB" id="75169at2759"/>
<organism evidence="3 4">
    <name type="scientific">Homarus americanus</name>
    <name type="common">American lobster</name>
    <dbReference type="NCBI Taxonomy" id="6706"/>
    <lineage>
        <taxon>Eukaryota</taxon>
        <taxon>Metazoa</taxon>
        <taxon>Ecdysozoa</taxon>
        <taxon>Arthropoda</taxon>
        <taxon>Crustacea</taxon>
        <taxon>Multicrustacea</taxon>
        <taxon>Malacostraca</taxon>
        <taxon>Eumalacostraca</taxon>
        <taxon>Eucarida</taxon>
        <taxon>Decapoda</taxon>
        <taxon>Pleocyemata</taxon>
        <taxon>Astacidea</taxon>
        <taxon>Nephropoidea</taxon>
        <taxon>Nephropidae</taxon>
        <taxon>Homarus</taxon>
    </lineage>
</organism>
<evidence type="ECO:0000313" key="3">
    <source>
        <dbReference type="EMBL" id="KAG7154786.1"/>
    </source>
</evidence>
<accession>A0A8J5JAF6</accession>
<dbReference type="AlphaFoldDB" id="A0A8J5JAF6"/>
<comment type="caution">
    <text evidence="3">The sequence shown here is derived from an EMBL/GenBank/DDBJ whole genome shotgun (WGS) entry which is preliminary data.</text>
</comment>
<feature type="compositionally biased region" description="Polar residues" evidence="1">
    <location>
        <begin position="20"/>
        <end position="29"/>
    </location>
</feature>
<feature type="region of interest" description="Disordered" evidence="1">
    <location>
        <begin position="20"/>
        <end position="41"/>
    </location>
</feature>
<dbReference type="PANTHER" id="PTHR32019:SF2">
    <property type="entry name" value="R3H DOMAIN-CONTAINING PROTEIN 4"/>
    <property type="match status" value="1"/>
</dbReference>
<evidence type="ECO:0000259" key="2">
    <source>
        <dbReference type="Pfam" id="PF13902"/>
    </source>
</evidence>
<dbReference type="Proteomes" id="UP000747542">
    <property type="component" value="Unassembled WGS sequence"/>
</dbReference>
<dbReference type="EMBL" id="JAHLQT010043933">
    <property type="protein sequence ID" value="KAG7154786.1"/>
    <property type="molecule type" value="Genomic_DNA"/>
</dbReference>
<dbReference type="InterPro" id="IPR039629">
    <property type="entry name" value="R3HDM4"/>
</dbReference>
<evidence type="ECO:0000313" key="4">
    <source>
        <dbReference type="Proteomes" id="UP000747542"/>
    </source>
</evidence>
<gene>
    <name evidence="3" type="primary">R3HDM4-L</name>
    <name evidence="3" type="ORF">Hamer_G018516</name>
</gene>
<proteinExistence type="predicted"/>
<name>A0A8J5JAF6_HOMAM</name>
<reference evidence="3" key="1">
    <citation type="journal article" date="2021" name="Sci. Adv.">
        <title>The American lobster genome reveals insights on longevity, neural, and immune adaptations.</title>
        <authorList>
            <person name="Polinski J.M."/>
            <person name="Zimin A.V."/>
            <person name="Clark K.F."/>
            <person name="Kohn A.B."/>
            <person name="Sadowski N."/>
            <person name="Timp W."/>
            <person name="Ptitsyn A."/>
            <person name="Khanna P."/>
            <person name="Romanova D.Y."/>
            <person name="Williams P."/>
            <person name="Greenwood S.J."/>
            <person name="Moroz L.L."/>
            <person name="Walt D.R."/>
            <person name="Bodnar A.G."/>
        </authorList>
    </citation>
    <scope>NUCLEOTIDE SEQUENCE</scope>
    <source>
        <strain evidence="3">GMGI-L3</strain>
    </source>
</reference>
<dbReference type="InterPro" id="IPR025952">
    <property type="entry name" value="R3H-assoc_dom"/>
</dbReference>
<dbReference type="PANTHER" id="PTHR32019">
    <property type="entry name" value="R3H DOMAIN-CONTAINING PROTEIN 4"/>
    <property type="match status" value="1"/>
</dbReference>
<keyword evidence="4" id="KW-1185">Reference proteome</keyword>
<dbReference type="CDD" id="cd02325">
    <property type="entry name" value="R3H"/>
    <property type="match status" value="1"/>
</dbReference>
<feature type="domain" description="R3H-associated N-terminal" evidence="2">
    <location>
        <begin position="62"/>
        <end position="162"/>
    </location>
</feature>
<evidence type="ECO:0000256" key="1">
    <source>
        <dbReference type="SAM" id="MobiDB-lite"/>
    </source>
</evidence>
<protein>
    <submittedName>
        <fullName evidence="3">R3H domain-containing protein 4-like</fullName>
    </submittedName>
</protein>
<dbReference type="Pfam" id="PF13902">
    <property type="entry name" value="R3H-assoc"/>
    <property type="match status" value="1"/>
</dbReference>